<dbReference type="Gene3D" id="1.10.10.10">
    <property type="entry name" value="Winged helix-like DNA-binding domain superfamily/Winged helix DNA-binding domain"/>
    <property type="match status" value="1"/>
</dbReference>
<protein>
    <submittedName>
        <fullName evidence="3">Cysteine methyltransferase</fullName>
    </submittedName>
</protein>
<dbReference type="CDD" id="cd06445">
    <property type="entry name" value="ATase"/>
    <property type="match status" value="1"/>
</dbReference>
<proteinExistence type="predicted"/>
<dbReference type="PANTHER" id="PTHR42942:SF1">
    <property type="entry name" value="ALKYLTRANSFERASE-LIKE PROTEIN 1"/>
    <property type="match status" value="1"/>
</dbReference>
<keyword evidence="3" id="KW-0808">Transferase</keyword>
<dbReference type="InterPro" id="IPR014048">
    <property type="entry name" value="MethylDNA_cys_MeTrfase_DNA-bd"/>
</dbReference>
<dbReference type="RefSeq" id="WP_125968008.1">
    <property type="nucleotide sequence ID" value="NZ_QXGK01000005.1"/>
</dbReference>
<dbReference type="EMBL" id="QXGK01000005">
    <property type="protein sequence ID" value="RSX57440.1"/>
    <property type="molecule type" value="Genomic_DNA"/>
</dbReference>
<evidence type="ECO:0000313" key="3">
    <source>
        <dbReference type="EMBL" id="RSX57440.1"/>
    </source>
</evidence>
<dbReference type="InterPro" id="IPR036217">
    <property type="entry name" value="MethylDNA_cys_MeTrfase_DNAb"/>
</dbReference>
<dbReference type="PANTHER" id="PTHR42942">
    <property type="entry name" value="6-O-METHYLGUANINE DNA METHYLTRANSFERASE"/>
    <property type="match status" value="1"/>
</dbReference>
<gene>
    <name evidence="3" type="ORF">D2E24_0738</name>
</gene>
<keyword evidence="1" id="KW-0227">DNA damage</keyword>
<name>A0A430FVD4_9BIFI</name>
<dbReference type="Pfam" id="PF01035">
    <property type="entry name" value="DNA_binding_1"/>
    <property type="match status" value="1"/>
</dbReference>
<accession>A0A430FVD4</accession>
<dbReference type="GO" id="GO:0006281">
    <property type="term" value="P:DNA repair"/>
    <property type="evidence" value="ECO:0007669"/>
    <property type="project" value="InterPro"/>
</dbReference>
<comment type="caution">
    <text evidence="3">The sequence shown here is derived from an EMBL/GenBank/DDBJ whole genome shotgun (WGS) entry which is preliminary data.</text>
</comment>
<evidence type="ECO:0000313" key="4">
    <source>
        <dbReference type="Proteomes" id="UP000287470"/>
    </source>
</evidence>
<dbReference type="OrthoDB" id="9811249at2"/>
<evidence type="ECO:0000256" key="1">
    <source>
        <dbReference type="ARBA" id="ARBA00022763"/>
    </source>
</evidence>
<evidence type="ECO:0000259" key="2">
    <source>
        <dbReference type="Pfam" id="PF01035"/>
    </source>
</evidence>
<dbReference type="SUPFAM" id="SSF46767">
    <property type="entry name" value="Methylated DNA-protein cysteine methyltransferase, C-terminal domain"/>
    <property type="match status" value="2"/>
</dbReference>
<dbReference type="InterPro" id="IPR036388">
    <property type="entry name" value="WH-like_DNA-bd_sf"/>
</dbReference>
<dbReference type="InterPro" id="IPR052520">
    <property type="entry name" value="ATL_DNA_repair"/>
</dbReference>
<dbReference type="GO" id="GO:0008168">
    <property type="term" value="F:methyltransferase activity"/>
    <property type="evidence" value="ECO:0007669"/>
    <property type="project" value="UniProtKB-KW"/>
</dbReference>
<dbReference type="Proteomes" id="UP000287470">
    <property type="component" value="Unassembled WGS sequence"/>
</dbReference>
<organism evidence="3 4">
    <name type="scientific">Bifidobacterium samirii</name>
    <dbReference type="NCBI Taxonomy" id="2306974"/>
    <lineage>
        <taxon>Bacteria</taxon>
        <taxon>Bacillati</taxon>
        <taxon>Actinomycetota</taxon>
        <taxon>Actinomycetes</taxon>
        <taxon>Bifidobacteriales</taxon>
        <taxon>Bifidobacteriaceae</taxon>
        <taxon>Bifidobacterium</taxon>
    </lineage>
</organism>
<sequence>MTMDGFARDVLEVVSDIPPGRVASYGQIAALIGRPRNARLVGRVLAGVDMYAGGDAGRSDCSDRDAGDGSAAACRIAYPCHRVVTASGRLVPGWIAQRALLEAEGVGFRADGCVDMARFRWIP</sequence>
<dbReference type="AlphaFoldDB" id="A0A430FVD4"/>
<reference evidence="3 4" key="1">
    <citation type="submission" date="2018-09" db="EMBL/GenBank/DDBJ databases">
        <title>Characterization of the phylogenetic diversity of five novel species belonging to the genus Bifidobacterium.</title>
        <authorList>
            <person name="Lugli G.A."/>
            <person name="Duranti S."/>
            <person name="Milani C."/>
        </authorList>
    </citation>
    <scope>NUCLEOTIDE SEQUENCE [LARGE SCALE GENOMIC DNA]</scope>
    <source>
        <strain evidence="3 4">2033B</strain>
    </source>
</reference>
<keyword evidence="3" id="KW-0489">Methyltransferase</keyword>
<keyword evidence="4" id="KW-1185">Reference proteome</keyword>
<dbReference type="GO" id="GO:0032259">
    <property type="term" value="P:methylation"/>
    <property type="evidence" value="ECO:0007669"/>
    <property type="project" value="UniProtKB-KW"/>
</dbReference>
<feature type="domain" description="Methylated-DNA-[protein]-cysteine S-methyltransferase DNA binding" evidence="2">
    <location>
        <begin position="6"/>
        <end position="106"/>
    </location>
</feature>